<evidence type="ECO:0000313" key="3">
    <source>
        <dbReference type="EMBL" id="QRD00885.1"/>
    </source>
</evidence>
<dbReference type="InterPro" id="IPR001849">
    <property type="entry name" value="PH_domain"/>
</dbReference>
<dbReference type="PROSITE" id="PS50010">
    <property type="entry name" value="DH_2"/>
    <property type="match status" value="1"/>
</dbReference>
<dbReference type="GO" id="GO:0005085">
    <property type="term" value="F:guanyl-nucleotide exchange factor activity"/>
    <property type="evidence" value="ECO:0007669"/>
    <property type="project" value="InterPro"/>
</dbReference>
<feature type="compositionally biased region" description="Pro residues" evidence="1">
    <location>
        <begin position="360"/>
        <end position="369"/>
    </location>
</feature>
<dbReference type="OMA" id="YSESMVI"/>
<dbReference type="InterPro" id="IPR031348">
    <property type="entry name" value="PigL_N"/>
</dbReference>
<accession>A0A7U2F8U5</accession>
<dbReference type="InterPro" id="IPR035899">
    <property type="entry name" value="DBL_dom_sf"/>
</dbReference>
<reference evidence="4" key="1">
    <citation type="journal article" date="2021" name="BMC Genomics">
        <title>Chromosome-level genome assembly and manually-curated proteome of model necrotroph Parastagonospora nodorum Sn15 reveals a genome-wide trove of candidate effector homologs, and redundancy of virulence-related functions within an accessory chromosome.</title>
        <authorList>
            <person name="Bertazzoni S."/>
            <person name="Jones D.A.B."/>
            <person name="Phan H.T."/>
            <person name="Tan K.-C."/>
            <person name="Hane J.K."/>
        </authorList>
    </citation>
    <scope>NUCLEOTIDE SEQUENCE [LARGE SCALE GENOMIC DNA]</scope>
    <source>
        <strain evidence="4">SN15 / ATCC MYA-4574 / FGSC 10173)</strain>
    </source>
</reference>
<protein>
    <recommendedName>
        <fullName evidence="2">DH domain-containing protein</fullName>
    </recommendedName>
</protein>
<dbReference type="Proteomes" id="UP000663193">
    <property type="component" value="Chromosome 11"/>
</dbReference>
<dbReference type="AlphaFoldDB" id="A0A7U2F8U5"/>
<dbReference type="InterPro" id="IPR000219">
    <property type="entry name" value="DH_dom"/>
</dbReference>
<dbReference type="SUPFAM" id="SSF50729">
    <property type="entry name" value="PH domain-like"/>
    <property type="match status" value="1"/>
</dbReference>
<dbReference type="OrthoDB" id="5365701at2759"/>
<feature type="region of interest" description="Disordered" evidence="1">
    <location>
        <begin position="352"/>
        <end position="376"/>
    </location>
</feature>
<sequence length="818" mass="91976">MEPISAVIGIMAALPQAIQSAKELYDLRSRYKDASVLITAIYSESMVIAASLSQVQNLLNHDALQSKPQLLETFDRALTGCRVVYGCLEEEVRDLVVKAEADDLKFKDRAKFLWKEDTFKELLTQIRGQQSALSLLIQGLQMESIADIRKLVEENSVTLDRVVKRSRTLRLSHPRVHVPESLFSTSHDKEDAVDAVSLAKSTEFAFDDEVVNSKAYRRAMHLYTSTLEIDQRVTSVTAVVSDLPPAYEPPSQKMDEKQTSIIAHKSIPTEPVEREVKVEETKLELPDLLEHPESLQHETAFVTAEQELLPYMPRITSTAPHLSPLRANTSIGMTIPTADTQARLPIRSSSEGNILMGDEPAPPLPPRRPSGPRLFPKTTIPELQEVRTASSDDSIDASVASSVLSNVSCTSSRTTFDIPESSCIVSRKPLRKPLPLRHQISSDILRTVRSQSSTFESPDSVSPLQNAKMHNVWLSIIDAEQNFVDQMLKFRKMFYDNVLRQWPQLKQHLGAIIVSEQLAALNKATLLQSMEQQVSGSGESICDSTVFEQWANQAHKLYREYCQAMPHTASSLRTTQNLDAKFDPFVNTVGLSLAWFGMGWEDYLKLPMSQLNLYIEKLESLVSIAEGLDEPAAFNETIRLKRTVAAVRWLSTMASSILSGAEGREETKNLEKLIYTMDSDIFSQLHLLDSTRRVKHQGKMAIKMKSQGSWQAVHVILLDNFLLWGKVKPQKKNKGDRILVLDTPIAIDDLDFTMPCEDHQFQKTTMFDDIPRGSVLYIITVKRKTGDSMPHMLGAFGFQERNIWLEHFTAATGRQNQT</sequence>
<dbReference type="SMART" id="SM00233">
    <property type="entry name" value="PH"/>
    <property type="match status" value="1"/>
</dbReference>
<dbReference type="PANTHER" id="PTHR46572:SF1">
    <property type="entry name" value="RHO1 GUANINE NUCLEOTIDE EXCHANGE FACTOR TUS1"/>
    <property type="match status" value="1"/>
</dbReference>
<organism evidence="3 4">
    <name type="scientific">Phaeosphaeria nodorum (strain SN15 / ATCC MYA-4574 / FGSC 10173)</name>
    <name type="common">Glume blotch fungus</name>
    <name type="synonym">Parastagonospora nodorum</name>
    <dbReference type="NCBI Taxonomy" id="321614"/>
    <lineage>
        <taxon>Eukaryota</taxon>
        <taxon>Fungi</taxon>
        <taxon>Dikarya</taxon>
        <taxon>Ascomycota</taxon>
        <taxon>Pezizomycotina</taxon>
        <taxon>Dothideomycetes</taxon>
        <taxon>Pleosporomycetidae</taxon>
        <taxon>Pleosporales</taxon>
        <taxon>Pleosporineae</taxon>
        <taxon>Phaeosphaeriaceae</taxon>
        <taxon>Parastagonospora</taxon>
    </lineage>
</organism>
<dbReference type="Pfam" id="PF00621">
    <property type="entry name" value="RhoGEF"/>
    <property type="match status" value="1"/>
</dbReference>
<dbReference type="PANTHER" id="PTHR46572">
    <property type="entry name" value="RHO1 GDP-GTP EXCHANGE PROTEIN 1-RELATED"/>
    <property type="match status" value="1"/>
</dbReference>
<dbReference type="SUPFAM" id="SSF48065">
    <property type="entry name" value="DBL homology domain (DH-domain)"/>
    <property type="match status" value="1"/>
</dbReference>
<evidence type="ECO:0000313" key="4">
    <source>
        <dbReference type="Proteomes" id="UP000663193"/>
    </source>
</evidence>
<evidence type="ECO:0000256" key="1">
    <source>
        <dbReference type="SAM" id="MobiDB-lite"/>
    </source>
</evidence>
<dbReference type="Gene3D" id="2.30.29.30">
    <property type="entry name" value="Pleckstrin-homology domain (PH domain)/Phosphotyrosine-binding domain (PTB)"/>
    <property type="match status" value="1"/>
</dbReference>
<dbReference type="Gene3D" id="1.20.900.10">
    <property type="entry name" value="Dbl homology (DH) domain"/>
    <property type="match status" value="1"/>
</dbReference>
<dbReference type="VEuPathDB" id="FungiDB:JI435_094120"/>
<dbReference type="InterPro" id="IPR011993">
    <property type="entry name" value="PH-like_dom_sf"/>
</dbReference>
<dbReference type="EMBL" id="CP069033">
    <property type="protein sequence ID" value="QRD00885.1"/>
    <property type="molecule type" value="Genomic_DNA"/>
</dbReference>
<dbReference type="Pfam" id="PF17111">
    <property type="entry name" value="PigL_N"/>
    <property type="match status" value="1"/>
</dbReference>
<evidence type="ECO:0000259" key="2">
    <source>
        <dbReference type="PROSITE" id="PS50010"/>
    </source>
</evidence>
<dbReference type="InterPro" id="IPR052233">
    <property type="entry name" value="Rho-type_GEFs"/>
</dbReference>
<gene>
    <name evidence="3" type="ORF">JI435_094120</name>
</gene>
<keyword evidence="4" id="KW-1185">Reference proteome</keyword>
<feature type="domain" description="DH" evidence="2">
    <location>
        <begin position="468"/>
        <end position="657"/>
    </location>
</feature>
<proteinExistence type="predicted"/>
<name>A0A7U2F8U5_PHANO</name>